<proteinExistence type="predicted"/>
<dbReference type="EC" id="2.7.1.4" evidence="2"/>
<sequence>MRIGIDLGGTKTEVIALANSGEQLYRHRLPTPRDDYRATLEVIARLVAMAEQATGQRGSIGIGIPGARSPLTGVIKNANSTWLNGQPLDRDLAQRLQREVRLANDANCLAVSEAVDGAAAGARIVFAVIIGTGCGAGVAINGCCHAGSNGTAGEWGHNPLPWMDDDELRYRAEVPCYCGKQGCIETFISGTGFATDYLRLSGISLSGAEIMQRVAQGDNVAELAIARYEQRLAKSLAQVVNILDPDVIVLGGGMSNVGRLYQTLPNLIRQWVFGGEFETPVRQALHGDSSGVRGAAWLWPVNEPAER</sequence>
<evidence type="ECO:0000256" key="1">
    <source>
        <dbReference type="ARBA" id="ARBA00023277"/>
    </source>
</evidence>
<dbReference type="Proteomes" id="UP000659047">
    <property type="component" value="Unassembled WGS sequence"/>
</dbReference>
<accession>A0A8K0V398</accession>
<dbReference type="InterPro" id="IPR049874">
    <property type="entry name" value="ROK_cs"/>
</dbReference>
<dbReference type="Pfam" id="PF00480">
    <property type="entry name" value="ROK"/>
    <property type="match status" value="1"/>
</dbReference>
<gene>
    <name evidence="2" type="primary">mak</name>
    <name evidence="2" type="ORF">JJB97_04540</name>
</gene>
<keyword evidence="3" id="KW-1185">Reference proteome</keyword>
<dbReference type="FunFam" id="3.30.420.40:FF:000093">
    <property type="entry name" value="Fructokinase"/>
    <property type="match status" value="1"/>
</dbReference>
<dbReference type="Gene3D" id="3.30.420.40">
    <property type="match status" value="2"/>
</dbReference>
<dbReference type="GO" id="GO:0008865">
    <property type="term" value="F:fructokinase activity"/>
    <property type="evidence" value="ECO:0007669"/>
    <property type="project" value="UniProtKB-EC"/>
</dbReference>
<organism evidence="2 3">
    <name type="scientific">Tenebrionibacter intestinalis</name>
    <dbReference type="NCBI Taxonomy" id="2799638"/>
    <lineage>
        <taxon>Bacteria</taxon>
        <taxon>Pseudomonadati</taxon>
        <taxon>Pseudomonadota</taxon>
        <taxon>Gammaproteobacteria</taxon>
        <taxon>Enterobacterales</taxon>
        <taxon>Enterobacteriaceae</taxon>
        <taxon>Tenebrionibacter/Tenebrionicola group</taxon>
        <taxon>Tenebrionibacter</taxon>
    </lineage>
</organism>
<dbReference type="CDD" id="cd24066">
    <property type="entry name" value="ASKHA_NBD_ROK_EcFRK-like"/>
    <property type="match status" value="1"/>
</dbReference>
<dbReference type="PANTHER" id="PTHR18964">
    <property type="entry name" value="ROK (REPRESSOR, ORF, KINASE) FAMILY"/>
    <property type="match status" value="1"/>
</dbReference>
<dbReference type="AlphaFoldDB" id="A0A8K0V398"/>
<dbReference type="InterPro" id="IPR043129">
    <property type="entry name" value="ATPase_NBD"/>
</dbReference>
<dbReference type="RefSeq" id="WP_238712839.1">
    <property type="nucleotide sequence ID" value="NZ_JAEPBH010000008.1"/>
</dbReference>
<dbReference type="SUPFAM" id="SSF53067">
    <property type="entry name" value="Actin-like ATPase domain"/>
    <property type="match status" value="1"/>
</dbReference>
<comment type="caution">
    <text evidence="2">The sequence shown here is derived from an EMBL/GenBank/DDBJ whole genome shotgun (WGS) entry which is preliminary data.</text>
</comment>
<protein>
    <submittedName>
        <fullName evidence="2">Fructokinase</fullName>
        <ecNumber evidence="2">2.7.1.4</ecNumber>
    </submittedName>
</protein>
<dbReference type="InterPro" id="IPR000600">
    <property type="entry name" value="ROK"/>
</dbReference>
<name>A0A8K0V398_9ENTR</name>
<dbReference type="PANTHER" id="PTHR18964:SF174">
    <property type="entry name" value="D-ALLOSE KINASE-RELATED"/>
    <property type="match status" value="1"/>
</dbReference>
<keyword evidence="2" id="KW-0808">Transferase</keyword>
<dbReference type="PROSITE" id="PS01125">
    <property type="entry name" value="ROK"/>
    <property type="match status" value="1"/>
</dbReference>
<evidence type="ECO:0000313" key="3">
    <source>
        <dbReference type="Proteomes" id="UP000659047"/>
    </source>
</evidence>
<evidence type="ECO:0000313" key="2">
    <source>
        <dbReference type="EMBL" id="MBK4714613.1"/>
    </source>
</evidence>
<keyword evidence="1" id="KW-0119">Carbohydrate metabolism</keyword>
<reference evidence="2" key="1">
    <citation type="submission" date="2021-01" db="EMBL/GenBank/DDBJ databases">
        <title>Intestinitalea alba gen. nov., sp. nov., a novel genus of the family Enterobacteriaceae, isolated from the gut of the plastic-eating mealworm Tenebrio molitor L.</title>
        <authorList>
            <person name="Yang Y."/>
        </authorList>
    </citation>
    <scope>NUCLEOTIDE SEQUENCE</scope>
    <source>
        <strain evidence="2">BIT-L3</strain>
    </source>
</reference>
<dbReference type="FunFam" id="3.30.420.40:FF:000154">
    <property type="entry name" value="Fructokinase"/>
    <property type="match status" value="1"/>
</dbReference>
<dbReference type="EMBL" id="JAEPBH010000008">
    <property type="protein sequence ID" value="MBK4714613.1"/>
    <property type="molecule type" value="Genomic_DNA"/>
</dbReference>
<dbReference type="NCBIfam" id="NF007108">
    <property type="entry name" value="PRK09557.1"/>
    <property type="match status" value="1"/>
</dbReference>